<protein>
    <submittedName>
        <fullName evidence="1">Uncharacterized protein</fullName>
    </submittedName>
</protein>
<evidence type="ECO:0000313" key="2">
    <source>
        <dbReference type="Proteomes" id="UP000447434"/>
    </source>
</evidence>
<keyword evidence="2" id="KW-1185">Reference proteome</keyword>
<comment type="caution">
    <text evidence="1">The sequence shown here is derived from an EMBL/GenBank/DDBJ whole genome shotgun (WGS) entry which is preliminary data.</text>
</comment>
<organism evidence="1 2">
    <name type="scientific">Lupinus albus</name>
    <name type="common">White lupine</name>
    <name type="synonym">Lupinus termis</name>
    <dbReference type="NCBI Taxonomy" id="3870"/>
    <lineage>
        <taxon>Eukaryota</taxon>
        <taxon>Viridiplantae</taxon>
        <taxon>Streptophyta</taxon>
        <taxon>Embryophyta</taxon>
        <taxon>Tracheophyta</taxon>
        <taxon>Spermatophyta</taxon>
        <taxon>Magnoliopsida</taxon>
        <taxon>eudicotyledons</taxon>
        <taxon>Gunneridae</taxon>
        <taxon>Pentapetalae</taxon>
        <taxon>rosids</taxon>
        <taxon>fabids</taxon>
        <taxon>Fabales</taxon>
        <taxon>Fabaceae</taxon>
        <taxon>Papilionoideae</taxon>
        <taxon>50 kb inversion clade</taxon>
        <taxon>genistoids sensu lato</taxon>
        <taxon>core genistoids</taxon>
        <taxon>Genisteae</taxon>
        <taxon>Lupinus</taxon>
    </lineage>
</organism>
<name>A0A6A4QBX5_LUPAL</name>
<accession>A0A6A4QBX5</accession>
<dbReference type="AlphaFoldDB" id="A0A6A4QBX5"/>
<dbReference type="EMBL" id="WOCE01000007">
    <property type="protein sequence ID" value="KAE9610996.1"/>
    <property type="molecule type" value="Genomic_DNA"/>
</dbReference>
<dbReference type="Proteomes" id="UP000447434">
    <property type="component" value="Chromosome 7"/>
</dbReference>
<gene>
    <name evidence="1" type="ORF">Lalb_Chr07g0193031</name>
</gene>
<evidence type="ECO:0000313" key="1">
    <source>
        <dbReference type="EMBL" id="KAE9610996.1"/>
    </source>
</evidence>
<sequence length="72" mass="7849">MVEFCYSDGVVEMKMSLFYGSTLDSPFLVLEICNCLSSKSSFNLNSNSLISKIRFVIGGWPMWGVGILDGGG</sequence>
<proteinExistence type="predicted"/>
<reference evidence="2" key="1">
    <citation type="journal article" date="2020" name="Nat. Commun.">
        <title>Genome sequence of the cluster root forming white lupin.</title>
        <authorList>
            <person name="Hufnagel B."/>
            <person name="Marques A."/>
            <person name="Soriano A."/>
            <person name="Marques L."/>
            <person name="Divol F."/>
            <person name="Doumas P."/>
            <person name="Sallet E."/>
            <person name="Mancinotti D."/>
            <person name="Carrere S."/>
            <person name="Marande W."/>
            <person name="Arribat S."/>
            <person name="Keller J."/>
            <person name="Huneau C."/>
            <person name="Blein T."/>
            <person name="Aime D."/>
            <person name="Laguerre M."/>
            <person name="Taylor J."/>
            <person name="Schubert V."/>
            <person name="Nelson M."/>
            <person name="Geu-Flores F."/>
            <person name="Crespi M."/>
            <person name="Gallardo-Guerrero K."/>
            <person name="Delaux P.-M."/>
            <person name="Salse J."/>
            <person name="Berges H."/>
            <person name="Guyot R."/>
            <person name="Gouzy J."/>
            <person name="Peret B."/>
        </authorList>
    </citation>
    <scope>NUCLEOTIDE SEQUENCE [LARGE SCALE GENOMIC DNA]</scope>
    <source>
        <strain evidence="2">cv. Amiga</strain>
    </source>
</reference>